<organism evidence="1 2">
    <name type="scientific">Carboxydothermus ferrireducens DSM 11255</name>
    <dbReference type="NCBI Taxonomy" id="1119529"/>
    <lineage>
        <taxon>Bacteria</taxon>
        <taxon>Bacillati</taxon>
        <taxon>Bacillota</taxon>
        <taxon>Clostridia</taxon>
        <taxon>Thermoanaerobacterales</taxon>
        <taxon>Thermoanaerobacteraceae</taxon>
        <taxon>Carboxydothermus</taxon>
    </lineage>
</organism>
<sequence length="82" mass="9725">MYLNPKDAFVAVEYNDDYNMRFHYAWELKDGKILVAEYISENYPSFSIFTFDSLEEYLEAIEGVDWIIENVDLEDLKKKVAV</sequence>
<accession>A0ABX2R9H1</accession>
<proteinExistence type="predicted"/>
<dbReference type="EMBL" id="JACCBS010000001">
    <property type="protein sequence ID" value="NYE57202.1"/>
    <property type="molecule type" value="Genomic_DNA"/>
</dbReference>
<comment type="caution">
    <text evidence="1">The sequence shown here is derived from an EMBL/GenBank/DDBJ whole genome shotgun (WGS) entry which is preliminary data.</text>
</comment>
<evidence type="ECO:0008006" key="3">
    <source>
        <dbReference type="Google" id="ProtNLM"/>
    </source>
</evidence>
<gene>
    <name evidence="1" type="ORF">HDG70_000908</name>
</gene>
<protein>
    <recommendedName>
        <fullName evidence="3">Phage protein</fullName>
    </recommendedName>
</protein>
<dbReference type="Proteomes" id="UP000604066">
    <property type="component" value="Unassembled WGS sequence"/>
</dbReference>
<evidence type="ECO:0000313" key="2">
    <source>
        <dbReference type="Proteomes" id="UP000604066"/>
    </source>
</evidence>
<name>A0ABX2R9H1_9THEO</name>
<reference evidence="1 2" key="1">
    <citation type="submission" date="2020-07" db="EMBL/GenBank/DDBJ databases">
        <title>Genomic Encyclopedia of Type Strains, Phase III (KMG-III): the genomes of soil and plant-associated and newly described type strains.</title>
        <authorList>
            <person name="Whitman W."/>
        </authorList>
    </citation>
    <scope>NUCLEOTIDE SEQUENCE [LARGE SCALE GENOMIC DNA]</scope>
    <source>
        <strain evidence="1 2">DSM 11255</strain>
    </source>
</reference>
<dbReference type="RefSeq" id="WP_028052164.1">
    <property type="nucleotide sequence ID" value="NZ_ATYG01000015.1"/>
</dbReference>
<evidence type="ECO:0000313" key="1">
    <source>
        <dbReference type="EMBL" id="NYE57202.1"/>
    </source>
</evidence>
<keyword evidence="2" id="KW-1185">Reference proteome</keyword>